<organism evidence="1">
    <name type="scientific">marine metagenome</name>
    <dbReference type="NCBI Taxonomy" id="408172"/>
    <lineage>
        <taxon>unclassified sequences</taxon>
        <taxon>metagenomes</taxon>
        <taxon>ecological metagenomes</taxon>
    </lineage>
</organism>
<reference evidence="1" key="1">
    <citation type="submission" date="2018-05" db="EMBL/GenBank/DDBJ databases">
        <authorList>
            <person name="Lanie J.A."/>
            <person name="Ng W.-L."/>
            <person name="Kazmierczak K.M."/>
            <person name="Andrzejewski T.M."/>
            <person name="Davidsen T.M."/>
            <person name="Wayne K.J."/>
            <person name="Tettelin H."/>
            <person name="Glass J.I."/>
            <person name="Rusch D."/>
            <person name="Podicherti R."/>
            <person name="Tsui H.-C.T."/>
            <person name="Winkler M.E."/>
        </authorList>
    </citation>
    <scope>NUCLEOTIDE SEQUENCE</scope>
</reference>
<sequence length="25" mass="3018">MYIIVNLLYKTIIYQSIKQKETVSK</sequence>
<dbReference type="AlphaFoldDB" id="A0A382X2M0"/>
<gene>
    <name evidence="1" type="ORF">METZ01_LOCUS417325</name>
</gene>
<dbReference type="EMBL" id="UINC01163912">
    <property type="protein sequence ID" value="SVD64471.1"/>
    <property type="molecule type" value="Genomic_DNA"/>
</dbReference>
<proteinExistence type="predicted"/>
<name>A0A382X2M0_9ZZZZ</name>
<protein>
    <submittedName>
        <fullName evidence="1">Uncharacterized protein</fullName>
    </submittedName>
</protein>
<accession>A0A382X2M0</accession>
<evidence type="ECO:0000313" key="1">
    <source>
        <dbReference type="EMBL" id="SVD64471.1"/>
    </source>
</evidence>